<evidence type="ECO:0000313" key="3">
    <source>
        <dbReference type="EMBL" id="PZQ12073.1"/>
    </source>
</evidence>
<feature type="region of interest" description="Disordered" evidence="1">
    <location>
        <begin position="1"/>
        <end position="20"/>
    </location>
</feature>
<name>A0A2W5M3U1_9GAMM</name>
<dbReference type="PANTHER" id="PTHR39087:SF2">
    <property type="entry name" value="UPF0104 MEMBRANE PROTEIN MJ1595"/>
    <property type="match status" value="1"/>
</dbReference>
<evidence type="ECO:0000313" key="4">
    <source>
        <dbReference type="Proteomes" id="UP000249046"/>
    </source>
</evidence>
<feature type="transmembrane region" description="Helical" evidence="2">
    <location>
        <begin position="175"/>
        <end position="200"/>
    </location>
</feature>
<evidence type="ECO:0000256" key="1">
    <source>
        <dbReference type="SAM" id="MobiDB-lite"/>
    </source>
</evidence>
<dbReference type="AlphaFoldDB" id="A0A2W5M3U1"/>
<proteinExistence type="predicted"/>
<evidence type="ECO:0000256" key="2">
    <source>
        <dbReference type="SAM" id="Phobius"/>
    </source>
</evidence>
<feature type="transmembrane region" description="Helical" evidence="2">
    <location>
        <begin position="314"/>
        <end position="334"/>
    </location>
</feature>
<dbReference type="PANTHER" id="PTHR39087">
    <property type="entry name" value="UPF0104 MEMBRANE PROTEIN MJ1595"/>
    <property type="match status" value="1"/>
</dbReference>
<sequence length="383" mass="40984">MRRSSAACASPRSPPCPMPTRRCRSANWSHPCSRRLRPGRPATARMQPVEVAVPERRSPTRRWLMRAVLAVFYVALAVMLWTIGRELDWAEAATAFAALPIGTILTAAGCSLSCYALYAAYELLAARQARIALSQPQIAAIGFASYACNLSLGAMLGALGLRLRLYTARGIDAACVARVIAFNLMTNWSGYLLVLGMALLCLRIEPPPAWRIGATALQVIGAGLLAIVAGYLWACARARRRTWRWRRLTIELPALQIALIQLALSVPVWLLGAASLYALLPAADFGLVLVTLLGSAVIGLVVRVPAGLGVVEAVFIASLGGQLGQAPLLAALLAYRCVHYLAPLALGLATFAALEFAGRSKRAAPDRKRGRAGRIATAQRRAA</sequence>
<dbReference type="Proteomes" id="UP000249046">
    <property type="component" value="Unassembled WGS sequence"/>
</dbReference>
<reference evidence="3 4" key="1">
    <citation type="submission" date="2017-08" db="EMBL/GenBank/DDBJ databases">
        <title>Infants hospitalized years apart are colonized by the same room-sourced microbial strains.</title>
        <authorList>
            <person name="Brooks B."/>
            <person name="Olm M.R."/>
            <person name="Firek B.A."/>
            <person name="Baker R."/>
            <person name="Thomas B.C."/>
            <person name="Morowitz M.J."/>
            <person name="Banfield J.F."/>
        </authorList>
    </citation>
    <scope>NUCLEOTIDE SEQUENCE [LARGE SCALE GENOMIC DNA]</scope>
    <source>
        <strain evidence="3">S2_005_003_R2_42</strain>
    </source>
</reference>
<keyword evidence="2" id="KW-0812">Transmembrane</keyword>
<accession>A0A2W5M3U1</accession>
<keyword evidence="2" id="KW-0472">Membrane</keyword>
<organism evidence="3 4">
    <name type="scientific">Rhodanobacter denitrificans</name>
    <dbReference type="NCBI Taxonomy" id="666685"/>
    <lineage>
        <taxon>Bacteria</taxon>
        <taxon>Pseudomonadati</taxon>
        <taxon>Pseudomonadota</taxon>
        <taxon>Gammaproteobacteria</taxon>
        <taxon>Lysobacterales</taxon>
        <taxon>Rhodanobacteraceae</taxon>
        <taxon>Rhodanobacter</taxon>
    </lineage>
</organism>
<keyword evidence="2" id="KW-1133">Transmembrane helix</keyword>
<feature type="compositionally biased region" description="Low complexity" evidence="1">
    <location>
        <begin position="1"/>
        <end position="11"/>
    </location>
</feature>
<protein>
    <submittedName>
        <fullName evidence="3">Uncharacterized protein</fullName>
    </submittedName>
</protein>
<comment type="caution">
    <text evidence="3">The sequence shown here is derived from an EMBL/GenBank/DDBJ whole genome shotgun (WGS) entry which is preliminary data.</text>
</comment>
<feature type="transmembrane region" description="Helical" evidence="2">
    <location>
        <begin position="63"/>
        <end position="83"/>
    </location>
</feature>
<feature type="transmembrane region" description="Helical" evidence="2">
    <location>
        <begin position="285"/>
        <end position="302"/>
    </location>
</feature>
<feature type="transmembrane region" description="Helical" evidence="2">
    <location>
        <begin position="255"/>
        <end position="279"/>
    </location>
</feature>
<dbReference type="EMBL" id="QFPO01000014">
    <property type="protein sequence ID" value="PZQ12073.1"/>
    <property type="molecule type" value="Genomic_DNA"/>
</dbReference>
<gene>
    <name evidence="3" type="ORF">DI564_14005</name>
</gene>
<feature type="transmembrane region" description="Helical" evidence="2">
    <location>
        <begin position="212"/>
        <end position="234"/>
    </location>
</feature>
<feature type="transmembrane region" description="Helical" evidence="2">
    <location>
        <begin position="340"/>
        <end position="358"/>
    </location>
</feature>
<feature type="transmembrane region" description="Helical" evidence="2">
    <location>
        <begin position="95"/>
        <end position="118"/>
    </location>
</feature>